<dbReference type="EMBL" id="CM007647">
    <property type="protein sequence ID" value="ONM04669.1"/>
    <property type="molecule type" value="Genomic_DNA"/>
</dbReference>
<accession>A0A1D6KPD9</accession>
<name>A0A1D6KPD9_MAIZE</name>
<protein>
    <submittedName>
        <fullName evidence="1">14-3-3-like protein GF14 nu</fullName>
    </submittedName>
</protein>
<dbReference type="AlphaFoldDB" id="A0A1D6KPD9"/>
<reference evidence="1" key="1">
    <citation type="submission" date="2015-12" db="EMBL/GenBank/DDBJ databases">
        <title>Update maize B73 reference genome by single molecule sequencing technologies.</title>
        <authorList>
            <consortium name="Maize Genome Sequencing Project"/>
            <person name="Ware D."/>
        </authorList>
    </citation>
    <scope>NUCLEOTIDE SEQUENCE [LARGE SCALE GENOMIC DNA]</scope>
    <source>
        <tissue evidence="1">Seedling</tissue>
    </source>
</reference>
<sequence length="90" mass="10508">MVLMRAKKPRKVRLVTDSNLGRAHIVRAHCFRCSMLSKLKLCRAIIVADFLFPHFFFYISRLVVFELVPHCFVLPLVGIKSVWTGIIHWI</sequence>
<gene>
    <name evidence="1" type="ORF">ZEAMMB73_Zm00001d032231</name>
</gene>
<proteinExistence type="predicted"/>
<evidence type="ECO:0000313" key="1">
    <source>
        <dbReference type="EMBL" id="ONM04669.1"/>
    </source>
</evidence>
<organism evidence="1">
    <name type="scientific">Zea mays</name>
    <name type="common">Maize</name>
    <dbReference type="NCBI Taxonomy" id="4577"/>
    <lineage>
        <taxon>Eukaryota</taxon>
        <taxon>Viridiplantae</taxon>
        <taxon>Streptophyta</taxon>
        <taxon>Embryophyta</taxon>
        <taxon>Tracheophyta</taxon>
        <taxon>Spermatophyta</taxon>
        <taxon>Magnoliopsida</taxon>
        <taxon>Liliopsida</taxon>
        <taxon>Poales</taxon>
        <taxon>Poaceae</taxon>
        <taxon>PACMAD clade</taxon>
        <taxon>Panicoideae</taxon>
        <taxon>Andropogonodae</taxon>
        <taxon>Andropogoneae</taxon>
        <taxon>Tripsacinae</taxon>
        <taxon>Zea</taxon>
    </lineage>
</organism>